<accession>A0AAP5IH74</accession>
<reference evidence="3" key="1">
    <citation type="journal article" date="2021" name="Science">
        <title>Hunting the eagle killer: A cyanobacterial neurotoxin causes vacuolar myelinopathy.</title>
        <authorList>
            <person name="Breinlinger S."/>
            <person name="Phillips T.J."/>
            <person name="Haram B.N."/>
            <person name="Mares J."/>
            <person name="Martinez Yerena J.A."/>
            <person name="Hrouzek P."/>
            <person name="Sobotka R."/>
            <person name="Henderson W.M."/>
            <person name="Schmieder P."/>
            <person name="Williams S.M."/>
            <person name="Lauderdale J.D."/>
            <person name="Wilde H.D."/>
            <person name="Gerrin W."/>
            <person name="Kust A."/>
            <person name="Washington J.W."/>
            <person name="Wagner C."/>
            <person name="Geier B."/>
            <person name="Liebeke M."/>
            <person name="Enke H."/>
            <person name="Niedermeyer T.H.J."/>
            <person name="Wilde S.B."/>
        </authorList>
    </citation>
    <scope>NUCLEOTIDE SEQUENCE [LARGE SCALE GENOMIC DNA]</scope>
    <source>
        <strain evidence="3">Thurmond2011</strain>
    </source>
</reference>
<proteinExistence type="predicted"/>
<evidence type="ECO:0000256" key="1">
    <source>
        <dbReference type="SAM" id="Phobius"/>
    </source>
</evidence>
<evidence type="ECO:0000313" key="3">
    <source>
        <dbReference type="Proteomes" id="UP000667802"/>
    </source>
</evidence>
<keyword evidence="1" id="KW-0812">Transmembrane</keyword>
<keyword evidence="3" id="KW-1185">Reference proteome</keyword>
<dbReference type="EMBL" id="JAALHA020000024">
    <property type="protein sequence ID" value="MDR9899385.1"/>
    <property type="molecule type" value="Genomic_DNA"/>
</dbReference>
<gene>
    <name evidence="2" type="ORF">G7B40_033210</name>
</gene>
<comment type="caution">
    <text evidence="2">The sequence shown here is derived from an EMBL/GenBank/DDBJ whole genome shotgun (WGS) entry which is preliminary data.</text>
</comment>
<keyword evidence="1" id="KW-1133">Transmembrane helix</keyword>
<keyword evidence="1" id="KW-0472">Membrane</keyword>
<name>A0AAP5IH74_9CYAN</name>
<organism evidence="2 3">
    <name type="scientific">Aetokthonos hydrillicola Thurmond2011</name>
    <dbReference type="NCBI Taxonomy" id="2712845"/>
    <lineage>
        <taxon>Bacteria</taxon>
        <taxon>Bacillati</taxon>
        <taxon>Cyanobacteriota</taxon>
        <taxon>Cyanophyceae</taxon>
        <taxon>Nostocales</taxon>
        <taxon>Hapalosiphonaceae</taxon>
        <taxon>Aetokthonos</taxon>
    </lineage>
</organism>
<feature type="transmembrane region" description="Helical" evidence="1">
    <location>
        <begin position="20"/>
        <end position="41"/>
    </location>
</feature>
<dbReference type="Proteomes" id="UP000667802">
    <property type="component" value="Unassembled WGS sequence"/>
</dbReference>
<evidence type="ECO:0000313" key="2">
    <source>
        <dbReference type="EMBL" id="MDR9899385.1"/>
    </source>
</evidence>
<dbReference type="RefSeq" id="WP_208341286.1">
    <property type="nucleotide sequence ID" value="NZ_CAWQFN010000855.1"/>
</dbReference>
<protein>
    <submittedName>
        <fullName evidence="2">Uncharacterized protein</fullName>
    </submittedName>
</protein>
<dbReference type="AlphaFoldDB" id="A0AAP5IH74"/>
<sequence length="256" mass="29297">MNIIEQTSTTLKFQDNNWQWLWGLLFSIPFVAIGLGIPLVTSNVTTLECQRTKPSTITCQRTIIGLSGTETTVIPGQIKGANVALEHGTGVVLDTSNIQSVELVNHRVFIRDKQYQIADEINTFIKNHQQSRLKVQQDDRWEGFFEGMVLFLPGIAIILQSLTIPKQIRCDFDKISQQMTLEKHYQFLGRFTTQKKLTEVKQAQVTQIPIETRIPRYFVQLELTSAKPISLSPITYNRQECETIANAINQFLRLMR</sequence>